<evidence type="ECO:0000256" key="2">
    <source>
        <dbReference type="PIRSR" id="PIRSR634015-3"/>
    </source>
</evidence>
<dbReference type="Proteomes" id="UP000808349">
    <property type="component" value="Unassembled WGS sequence"/>
</dbReference>
<dbReference type="CDD" id="cd09604">
    <property type="entry name" value="M1_APN_like"/>
    <property type="match status" value="1"/>
</dbReference>
<reference evidence="4 5" key="1">
    <citation type="submission" date="2020-10" db="EMBL/GenBank/DDBJ databases">
        <title>Connecting structure to function with the recovery of over 1000 high-quality activated sludge metagenome-assembled genomes encoding full-length rRNA genes using long-read sequencing.</title>
        <authorList>
            <person name="Singleton C.M."/>
            <person name="Petriglieri F."/>
            <person name="Kristensen J.M."/>
            <person name="Kirkegaard R.H."/>
            <person name="Michaelsen T.Y."/>
            <person name="Andersen M.H."/>
            <person name="Karst S.M."/>
            <person name="Dueholm M.S."/>
            <person name="Nielsen P.H."/>
            <person name="Albertsen M."/>
        </authorList>
    </citation>
    <scope>NUCLEOTIDE SEQUENCE [LARGE SCALE GENOMIC DNA]</scope>
    <source>
        <strain evidence="4">Ribe_18-Q3-R11-54_BAT3C.373</strain>
    </source>
</reference>
<dbReference type="EMBL" id="JADKFW010000014">
    <property type="protein sequence ID" value="MBK9718959.1"/>
    <property type="molecule type" value="Genomic_DNA"/>
</dbReference>
<dbReference type="PANTHER" id="PTHR45726:SF3">
    <property type="entry name" value="LEUKOTRIENE A-4 HYDROLASE"/>
    <property type="match status" value="1"/>
</dbReference>
<comment type="cofactor">
    <cofactor evidence="2">
        <name>Zn(2+)</name>
        <dbReference type="ChEBI" id="CHEBI:29105"/>
    </cofactor>
    <text evidence="2">Binds 1 zinc ion per subunit.</text>
</comment>
<feature type="active site" description="Proton donor" evidence="1">
    <location>
        <position position="441"/>
    </location>
</feature>
<evidence type="ECO:0000313" key="4">
    <source>
        <dbReference type="EMBL" id="MBK9718959.1"/>
    </source>
</evidence>
<gene>
    <name evidence="4" type="ORF">IPO85_15890</name>
</gene>
<feature type="domain" description="Peptidase M1 membrane alanine aminopeptidase" evidence="3">
    <location>
        <begin position="302"/>
        <end position="495"/>
    </location>
</feature>
<evidence type="ECO:0000313" key="5">
    <source>
        <dbReference type="Proteomes" id="UP000808349"/>
    </source>
</evidence>
<organism evidence="4 5">
    <name type="scientific">Candidatus Defluviibacterium haderslevense</name>
    <dbReference type="NCBI Taxonomy" id="2981993"/>
    <lineage>
        <taxon>Bacteria</taxon>
        <taxon>Pseudomonadati</taxon>
        <taxon>Bacteroidota</taxon>
        <taxon>Saprospiria</taxon>
        <taxon>Saprospirales</taxon>
        <taxon>Saprospiraceae</taxon>
        <taxon>Candidatus Defluviibacterium</taxon>
    </lineage>
</organism>
<protein>
    <submittedName>
        <fullName evidence="4">M1 family metallopeptidase</fullName>
    </submittedName>
</protein>
<evidence type="ECO:0000259" key="3">
    <source>
        <dbReference type="Pfam" id="PF01433"/>
    </source>
</evidence>
<evidence type="ECO:0000256" key="1">
    <source>
        <dbReference type="PIRSR" id="PIRSR634015-1"/>
    </source>
</evidence>
<feature type="active site" description="Proton acceptor" evidence="1">
    <location>
        <position position="352"/>
    </location>
</feature>
<dbReference type="GO" id="GO:0008270">
    <property type="term" value="F:zinc ion binding"/>
    <property type="evidence" value="ECO:0007669"/>
    <property type="project" value="InterPro"/>
</dbReference>
<feature type="binding site" evidence="2">
    <location>
        <position position="374"/>
    </location>
    <ligand>
        <name>Zn(2+)</name>
        <dbReference type="ChEBI" id="CHEBI:29105"/>
        <note>catalytic</note>
    </ligand>
</feature>
<comment type="caution">
    <text evidence="4">The sequence shown here is derived from an EMBL/GenBank/DDBJ whole genome shotgun (WGS) entry which is preliminary data.</text>
</comment>
<dbReference type="InterPro" id="IPR014782">
    <property type="entry name" value="Peptidase_M1_dom"/>
</dbReference>
<accession>A0A9D7XED5</accession>
<dbReference type="SUPFAM" id="SSF55486">
    <property type="entry name" value="Metalloproteases ('zincins'), catalytic domain"/>
    <property type="match status" value="1"/>
</dbReference>
<dbReference type="PANTHER" id="PTHR45726">
    <property type="entry name" value="LEUKOTRIENE A-4 HYDROLASE"/>
    <property type="match status" value="1"/>
</dbReference>
<keyword evidence="2" id="KW-0479">Metal-binding</keyword>
<name>A0A9D7XED5_9BACT</name>
<proteinExistence type="predicted"/>
<dbReference type="InterPro" id="IPR034015">
    <property type="entry name" value="M1_LTA4H"/>
</dbReference>
<dbReference type="Gene3D" id="1.10.390.10">
    <property type="entry name" value="Neutral Protease Domain 2"/>
    <property type="match status" value="1"/>
</dbReference>
<dbReference type="GO" id="GO:0008237">
    <property type="term" value="F:metallopeptidase activity"/>
    <property type="evidence" value="ECO:0007669"/>
    <property type="project" value="InterPro"/>
</dbReference>
<sequence length="611" mass="71003">MHQQLLVGQCNPYFNKALSSRPTHYQINVELNDSNKMIQSTQTIRYINQSSVEINDLRFYMYLNAFKHSNSSFLKGTSAIFGQSFANKPLDEWGWIDVQKIRSTYRDAMSDLSPTLKYISPDDNNPDDQTVLQVFLDKPLLPNDTIELQLDWSAKMPKTIARSGYSKEFYLFCHWFPQLGVFEKNNAGDWAWNCHQFFRSTEFYADFGVYDVNITTDKKFKMVASGCLINESAIDDQKVTRTYHAEDVIDFTWAINTGCKITVDRWQDVQINLVLPDDYLNQRDRFIYILKFALDYLHQHVGSYPYPSISVVCPPFHALQSGLMEYPTLITTGSFYGMPLGIRTVESLLVHEFVHQYFMGMVASNEKEEPWLDEGFATYFEDRIIDAAFGEKKSLIDYFGIRLDNQELSRLEYTRMKNHREGIVARPAWLFTESNRKSLIYSKTATTLHTLEHFIGEIKMDRFIKNYFEQWKFKHPRGHDLMAVLKSSLDQEVDSSLANQMYSFFQQSIYQAHVLDYAVTQISNEGILEPFGLLDQKLDQTNKQIQKNTIRSKVTIERLGDWIFPVEIQINFEDGTSKKINWSGIEGMNVLEFTGTTKVLSAQIDPDQKIY</sequence>
<feature type="binding site" evidence="2">
    <location>
        <position position="351"/>
    </location>
    <ligand>
        <name>Zn(2+)</name>
        <dbReference type="ChEBI" id="CHEBI:29105"/>
        <note>catalytic</note>
    </ligand>
</feature>
<keyword evidence="2" id="KW-0862">Zinc</keyword>
<dbReference type="AlphaFoldDB" id="A0A9D7XED5"/>
<dbReference type="InterPro" id="IPR027268">
    <property type="entry name" value="Peptidase_M4/M1_CTD_sf"/>
</dbReference>
<feature type="binding site" evidence="2">
    <location>
        <position position="355"/>
    </location>
    <ligand>
        <name>Zn(2+)</name>
        <dbReference type="ChEBI" id="CHEBI:29105"/>
        <note>catalytic</note>
    </ligand>
</feature>
<dbReference type="Pfam" id="PF01433">
    <property type="entry name" value="Peptidase_M1"/>
    <property type="match status" value="1"/>
</dbReference>